<keyword evidence="4" id="KW-1185">Reference proteome</keyword>
<evidence type="ECO:0000259" key="2">
    <source>
        <dbReference type="Pfam" id="PF02371"/>
    </source>
</evidence>
<organism evidence="3 4">
    <name type="scientific">Georgenia halophila</name>
    <dbReference type="NCBI Taxonomy" id="620889"/>
    <lineage>
        <taxon>Bacteria</taxon>
        <taxon>Bacillati</taxon>
        <taxon>Actinomycetota</taxon>
        <taxon>Actinomycetes</taxon>
        <taxon>Micrococcales</taxon>
        <taxon>Bogoriellaceae</taxon>
        <taxon>Georgenia</taxon>
    </lineage>
</organism>
<dbReference type="NCBIfam" id="NF033542">
    <property type="entry name" value="transpos_IS110"/>
    <property type="match status" value="1"/>
</dbReference>
<evidence type="ECO:0000313" key="4">
    <source>
        <dbReference type="Proteomes" id="UP001500622"/>
    </source>
</evidence>
<proteinExistence type="predicted"/>
<dbReference type="PANTHER" id="PTHR33055">
    <property type="entry name" value="TRANSPOSASE FOR INSERTION SEQUENCE ELEMENT IS1111A"/>
    <property type="match status" value="1"/>
</dbReference>
<protein>
    <submittedName>
        <fullName evidence="3">IS110 family transposase</fullName>
    </submittedName>
</protein>
<dbReference type="Pfam" id="PF01548">
    <property type="entry name" value="DEDD_Tnp_IS110"/>
    <property type="match status" value="1"/>
</dbReference>
<accession>A0ABP8KTT6</accession>
<comment type="caution">
    <text evidence="3">The sequence shown here is derived from an EMBL/GenBank/DDBJ whole genome shotgun (WGS) entry which is preliminary data.</text>
</comment>
<dbReference type="PANTHER" id="PTHR33055:SF16">
    <property type="entry name" value="TRANSPOSASE FOR INSERTION SEQUENCE ELEMENT IS1547"/>
    <property type="match status" value="1"/>
</dbReference>
<dbReference type="EMBL" id="BAABGN010000001">
    <property type="protein sequence ID" value="GAA4415458.1"/>
    <property type="molecule type" value="Genomic_DNA"/>
</dbReference>
<name>A0ABP8KTT6_9MICO</name>
<dbReference type="InterPro" id="IPR002525">
    <property type="entry name" value="Transp_IS110-like_N"/>
</dbReference>
<reference evidence="4" key="1">
    <citation type="journal article" date="2019" name="Int. J. Syst. Evol. Microbiol.">
        <title>The Global Catalogue of Microorganisms (GCM) 10K type strain sequencing project: providing services to taxonomists for standard genome sequencing and annotation.</title>
        <authorList>
            <consortium name="The Broad Institute Genomics Platform"/>
            <consortium name="The Broad Institute Genome Sequencing Center for Infectious Disease"/>
            <person name="Wu L."/>
            <person name="Ma J."/>
        </authorList>
    </citation>
    <scope>NUCLEOTIDE SEQUENCE [LARGE SCALE GENOMIC DNA]</scope>
    <source>
        <strain evidence="4">JCM 17810</strain>
    </source>
</reference>
<feature type="domain" description="Transposase IS116/IS110/IS902 C-terminal" evidence="2">
    <location>
        <begin position="236"/>
        <end position="318"/>
    </location>
</feature>
<dbReference type="InterPro" id="IPR047650">
    <property type="entry name" value="Transpos_IS110"/>
</dbReference>
<feature type="domain" description="Transposase IS110-like N-terminal" evidence="1">
    <location>
        <begin position="19"/>
        <end position="167"/>
    </location>
</feature>
<dbReference type="Pfam" id="PF02371">
    <property type="entry name" value="Transposase_20"/>
    <property type="match status" value="1"/>
</dbReference>
<evidence type="ECO:0000259" key="1">
    <source>
        <dbReference type="Pfam" id="PF01548"/>
    </source>
</evidence>
<gene>
    <name evidence="3" type="ORF">GCM10023169_01790</name>
</gene>
<sequence length="367" mass="39817">MTSMTVEPREAVASRQIIVGVDTHKYAHVPVAVDHLGARLAARHVAANREGYAQLEAWAAALAGGGRVIAYGVEGTGSYGVGLASFLRRGGHRVVEVNRGDRRGRRSNGKSDTLDAEAAARAVLGGQAVATPKSADGTAEMIRQIKIARDTARKARTSAMITLKALIVTVPAELREQLAGLSDKVLIERCASLRPGAVTSAKHALRTLAKRYRALDTEIADHDTILDDLTRSHAPTLREALGIGADTAAEMLIVFGDNPDRVRSEAAFAKLCGTSPIPASSGLTNRHRLSRAGHREANAALYRTVIVRMRFHQPTTDYVTRRSAEGLSKRDIIRCLKRYLAREVYQRVMTDHHARQRPQAQAIHAKS</sequence>
<dbReference type="RefSeq" id="WP_345214605.1">
    <property type="nucleotide sequence ID" value="NZ_BAABGN010000001.1"/>
</dbReference>
<evidence type="ECO:0000313" key="3">
    <source>
        <dbReference type="EMBL" id="GAA4415458.1"/>
    </source>
</evidence>
<dbReference type="InterPro" id="IPR003346">
    <property type="entry name" value="Transposase_20"/>
</dbReference>
<dbReference type="Proteomes" id="UP001500622">
    <property type="component" value="Unassembled WGS sequence"/>
</dbReference>